<comment type="domain">
    <text evidence="8">The J domain is necessary and sufficient to stimulate DnaK ATPase activity. Zinc center 1 plays an important role in the autonomous, DnaK-independent chaperone activity of DnaJ. Zinc center 2 is essential for interaction with DnaK and for DnaJ activity.</text>
</comment>
<proteinExistence type="inferred from homology"/>
<dbReference type="GO" id="GO:0042026">
    <property type="term" value="P:protein refolding"/>
    <property type="evidence" value="ECO:0007669"/>
    <property type="project" value="TreeGrafter"/>
</dbReference>
<dbReference type="SUPFAM" id="SSF57938">
    <property type="entry name" value="DnaJ/Hsp40 cysteine-rich domain"/>
    <property type="match status" value="1"/>
</dbReference>
<evidence type="ECO:0000259" key="11">
    <source>
        <dbReference type="PROSITE" id="PS51188"/>
    </source>
</evidence>
<feature type="binding site" evidence="8">
    <location>
        <position position="217"/>
    </location>
    <ligand>
        <name>Zn(2+)</name>
        <dbReference type="ChEBI" id="CHEBI:29105"/>
        <label>1</label>
    </ligand>
</feature>
<dbReference type="SUPFAM" id="SSF46565">
    <property type="entry name" value="Chaperone J-domain"/>
    <property type="match status" value="1"/>
</dbReference>
<dbReference type="GO" id="GO:0008270">
    <property type="term" value="F:zinc ion binding"/>
    <property type="evidence" value="ECO:0007669"/>
    <property type="project" value="UniProtKB-UniRule"/>
</dbReference>
<dbReference type="GO" id="GO:0005524">
    <property type="term" value="F:ATP binding"/>
    <property type="evidence" value="ECO:0007669"/>
    <property type="project" value="InterPro"/>
</dbReference>
<dbReference type="NCBIfam" id="NF010875">
    <property type="entry name" value="PRK14282.1"/>
    <property type="match status" value="1"/>
</dbReference>
<keyword evidence="4 8" id="KW-0862">Zinc</keyword>
<organism evidence="12 13">
    <name type="scientific">Fervidobacterium thailandense</name>
    <dbReference type="NCBI Taxonomy" id="1008305"/>
    <lineage>
        <taxon>Bacteria</taxon>
        <taxon>Thermotogati</taxon>
        <taxon>Thermotogota</taxon>
        <taxon>Thermotogae</taxon>
        <taxon>Thermotogales</taxon>
        <taxon>Fervidobacteriaceae</taxon>
        <taxon>Fervidobacterium</taxon>
    </lineage>
</organism>
<evidence type="ECO:0000256" key="2">
    <source>
        <dbReference type="ARBA" id="ARBA00022737"/>
    </source>
</evidence>
<feature type="binding site" evidence="8">
    <location>
        <position position="160"/>
    </location>
    <ligand>
        <name>Zn(2+)</name>
        <dbReference type="ChEBI" id="CHEBI:29105"/>
        <label>1</label>
    </ligand>
</feature>
<dbReference type="Pfam" id="PF00684">
    <property type="entry name" value="DnaJ_CXXCXGXG"/>
    <property type="match status" value="1"/>
</dbReference>
<dbReference type="GO" id="GO:0031072">
    <property type="term" value="F:heat shock protein binding"/>
    <property type="evidence" value="ECO:0007669"/>
    <property type="project" value="InterPro"/>
</dbReference>
<dbReference type="GO" id="GO:0051082">
    <property type="term" value="F:unfolded protein binding"/>
    <property type="evidence" value="ECO:0007669"/>
    <property type="project" value="UniProtKB-UniRule"/>
</dbReference>
<feature type="repeat" description="CXXCXGXG motif" evidence="8">
    <location>
        <begin position="160"/>
        <end position="167"/>
    </location>
</feature>
<evidence type="ECO:0000256" key="1">
    <source>
        <dbReference type="ARBA" id="ARBA00022723"/>
    </source>
</evidence>
<dbReference type="NCBIfam" id="NF008035">
    <property type="entry name" value="PRK10767.1"/>
    <property type="match status" value="1"/>
</dbReference>
<keyword evidence="5 8" id="KW-0143">Chaperone</keyword>
<protein>
    <recommendedName>
        <fullName evidence="7 8">Chaperone protein DnaJ</fullName>
    </recommendedName>
</protein>
<feature type="repeat" description="CXXCXGXG motif" evidence="8">
    <location>
        <begin position="217"/>
        <end position="224"/>
    </location>
</feature>
<evidence type="ECO:0000259" key="10">
    <source>
        <dbReference type="PROSITE" id="PS50076"/>
    </source>
</evidence>
<dbReference type="SUPFAM" id="SSF49493">
    <property type="entry name" value="HSP40/DnaJ peptide-binding domain"/>
    <property type="match status" value="2"/>
</dbReference>
<feature type="repeat" description="CXXCXGXG motif" evidence="8">
    <location>
        <begin position="177"/>
        <end position="184"/>
    </location>
</feature>
<dbReference type="PROSITE" id="PS51188">
    <property type="entry name" value="ZF_CR"/>
    <property type="match status" value="1"/>
</dbReference>
<keyword evidence="8" id="KW-0963">Cytoplasm</keyword>
<dbReference type="STRING" id="1008305.A4H02_01160"/>
<feature type="binding site" evidence="8">
    <location>
        <position position="203"/>
    </location>
    <ligand>
        <name>Zn(2+)</name>
        <dbReference type="ChEBI" id="CHEBI:29105"/>
        <label>2</label>
    </ligand>
</feature>
<dbReference type="OrthoDB" id="9779889at2"/>
<dbReference type="GO" id="GO:0006260">
    <property type="term" value="P:DNA replication"/>
    <property type="evidence" value="ECO:0007669"/>
    <property type="project" value="UniProtKB-KW"/>
</dbReference>
<dbReference type="CDD" id="cd10719">
    <property type="entry name" value="DnaJ_zf"/>
    <property type="match status" value="1"/>
</dbReference>
<gene>
    <name evidence="8" type="primary">dnaJ</name>
    <name evidence="12" type="ORF">A4H02_01160</name>
</gene>
<keyword evidence="13" id="KW-1185">Reference proteome</keyword>
<feature type="domain" description="J" evidence="10">
    <location>
        <begin position="5"/>
        <end position="72"/>
    </location>
</feature>
<dbReference type="CDD" id="cd10747">
    <property type="entry name" value="DnaJ_C"/>
    <property type="match status" value="1"/>
</dbReference>
<dbReference type="HAMAP" id="MF_01152">
    <property type="entry name" value="DnaJ"/>
    <property type="match status" value="1"/>
</dbReference>
<dbReference type="Proteomes" id="UP000094570">
    <property type="component" value="Unassembled WGS sequence"/>
</dbReference>
<evidence type="ECO:0000256" key="5">
    <source>
        <dbReference type="ARBA" id="ARBA00023186"/>
    </source>
</evidence>
<dbReference type="SMART" id="SM00271">
    <property type="entry name" value="DnaJ"/>
    <property type="match status" value="1"/>
</dbReference>
<sequence length="373" mass="42295">MPKKDYYEILGVPRNASDEEIKAAYKRLVKEWHPDKQPEERKKYAEQKFKEIQEAYEVLSDPQKRAMYDKFGYVGEGIPYEYQYTSSGGGFGFEDIFRDFFNDDIFNIFFGDQRTQSRTRTTSRRTPRRGEDIQLDVTVTEREVFTGKSVTIEYERYEACDHCRGEGVEPGSRSVTCSKCHGTGVVREERRTPFGVFINQYTCDVCGGTGTVPGEVCHVCHGTGRVRRRSSLILDIPAGVEDGQVFKLPRRGNAGLYGGEYGDLYVRVHVQRTSGLRREGDDIIVDATVDYVTAILGGKIKVTLPNGELVDVEIPAGTQPNERITVRGKGFPNQRTGRRGNLIVNVNVEIPRRVSKKERELLEEIARLRGVEI</sequence>
<dbReference type="FunFam" id="2.60.260.20:FF:000005">
    <property type="entry name" value="Chaperone protein dnaJ 1, mitochondrial"/>
    <property type="match status" value="1"/>
</dbReference>
<dbReference type="InterPro" id="IPR008971">
    <property type="entry name" value="HSP40/DnaJ_pept-bd"/>
</dbReference>
<dbReference type="PANTHER" id="PTHR43096:SF52">
    <property type="entry name" value="DNAJ HOMOLOG 1, MITOCHONDRIAL-RELATED"/>
    <property type="match status" value="1"/>
</dbReference>
<feature type="binding site" evidence="8">
    <location>
        <position position="206"/>
    </location>
    <ligand>
        <name>Zn(2+)</name>
        <dbReference type="ChEBI" id="CHEBI:29105"/>
        <label>2</label>
    </ligand>
</feature>
<keyword evidence="8" id="KW-0235">DNA replication</keyword>
<dbReference type="PANTHER" id="PTHR43096">
    <property type="entry name" value="DNAJ HOMOLOG 1, MITOCHONDRIAL-RELATED"/>
    <property type="match status" value="1"/>
</dbReference>
<name>A0A1E3G545_9BACT</name>
<keyword evidence="2 8" id="KW-0677">Repeat</keyword>
<evidence type="ECO:0000256" key="7">
    <source>
        <dbReference type="ARBA" id="ARBA00067609"/>
    </source>
</evidence>
<keyword evidence="1 8" id="KW-0479">Metal-binding</keyword>
<dbReference type="Gene3D" id="1.10.287.110">
    <property type="entry name" value="DnaJ domain"/>
    <property type="match status" value="1"/>
</dbReference>
<feature type="binding site" evidence="8">
    <location>
        <position position="177"/>
    </location>
    <ligand>
        <name>Zn(2+)</name>
        <dbReference type="ChEBI" id="CHEBI:29105"/>
        <label>2</label>
    </ligand>
</feature>
<dbReference type="InterPro" id="IPR036869">
    <property type="entry name" value="J_dom_sf"/>
</dbReference>
<dbReference type="EMBL" id="LWAF01000001">
    <property type="protein sequence ID" value="ODN31395.1"/>
    <property type="molecule type" value="Genomic_DNA"/>
</dbReference>
<comment type="subunit">
    <text evidence="8">Homodimer.</text>
</comment>
<feature type="domain" description="CR-type" evidence="11">
    <location>
        <begin position="147"/>
        <end position="229"/>
    </location>
</feature>
<feature type="binding site" evidence="8">
    <location>
        <position position="163"/>
    </location>
    <ligand>
        <name>Zn(2+)</name>
        <dbReference type="ChEBI" id="CHEBI:29105"/>
        <label>1</label>
    </ligand>
</feature>
<dbReference type="InterPro" id="IPR002939">
    <property type="entry name" value="DnaJ_C"/>
</dbReference>
<dbReference type="Gene3D" id="2.60.260.20">
    <property type="entry name" value="Urease metallochaperone UreE, N-terminal domain"/>
    <property type="match status" value="2"/>
</dbReference>
<dbReference type="PRINTS" id="PR00625">
    <property type="entry name" value="JDOMAIN"/>
</dbReference>
<dbReference type="RefSeq" id="WP_069292305.1">
    <property type="nucleotide sequence ID" value="NZ_CP140110.1"/>
</dbReference>
<feature type="repeat" description="CXXCXGXG motif" evidence="8">
    <location>
        <begin position="203"/>
        <end position="210"/>
    </location>
</feature>
<keyword evidence="8" id="KW-0346">Stress response</keyword>
<comment type="function">
    <text evidence="8">Participates actively in the response to hyperosmotic and heat shock by preventing the aggregation of stress-denatured proteins and by disaggregating proteins, also in an autonomous, DnaK-independent fashion. Unfolded proteins bind initially to DnaJ; upon interaction with the DnaJ-bound protein, DnaK hydrolyzes its bound ATP, resulting in the formation of a stable complex. GrpE releases ADP from DnaK; ATP binding to DnaK triggers the release of the substrate protein, thus completing the reaction cycle. Several rounds of ATP-dependent interactions between DnaJ, DnaK and GrpE are required for fully efficient folding. Also involved, together with DnaK and GrpE, in the DNA replication of plasmids through activation of initiation proteins.</text>
</comment>
<dbReference type="InterPro" id="IPR036410">
    <property type="entry name" value="HSP_DnaJ_Cys-rich_dom_sf"/>
</dbReference>
<dbReference type="GO" id="GO:0009408">
    <property type="term" value="P:response to heat"/>
    <property type="evidence" value="ECO:0007669"/>
    <property type="project" value="InterPro"/>
</dbReference>
<evidence type="ECO:0000313" key="13">
    <source>
        <dbReference type="Proteomes" id="UP000094570"/>
    </source>
</evidence>
<evidence type="ECO:0000256" key="9">
    <source>
        <dbReference type="PROSITE-ProRule" id="PRU00546"/>
    </source>
</evidence>
<dbReference type="InterPro" id="IPR001305">
    <property type="entry name" value="HSP_DnaJ_Cys-rich_dom"/>
</dbReference>
<dbReference type="FunFam" id="2.10.230.10:FF:000002">
    <property type="entry name" value="Molecular chaperone DnaJ"/>
    <property type="match status" value="1"/>
</dbReference>
<dbReference type="InterPro" id="IPR001623">
    <property type="entry name" value="DnaJ_domain"/>
</dbReference>
<evidence type="ECO:0000313" key="12">
    <source>
        <dbReference type="EMBL" id="ODN31395.1"/>
    </source>
</evidence>
<dbReference type="Pfam" id="PF01556">
    <property type="entry name" value="DnaJ_C"/>
    <property type="match status" value="1"/>
</dbReference>
<dbReference type="CDD" id="cd06257">
    <property type="entry name" value="DnaJ"/>
    <property type="match status" value="1"/>
</dbReference>
<evidence type="ECO:0000256" key="3">
    <source>
        <dbReference type="ARBA" id="ARBA00022771"/>
    </source>
</evidence>
<dbReference type="Gene3D" id="2.10.230.10">
    <property type="entry name" value="Heat shock protein DnaJ, cysteine-rich domain"/>
    <property type="match status" value="1"/>
</dbReference>
<comment type="caution">
    <text evidence="12">The sequence shown here is derived from an EMBL/GenBank/DDBJ whole genome shotgun (WGS) entry which is preliminary data.</text>
</comment>
<accession>A0A1E3G545</accession>
<dbReference type="PROSITE" id="PS50076">
    <property type="entry name" value="DNAJ_2"/>
    <property type="match status" value="1"/>
</dbReference>
<feature type="binding site" evidence="8">
    <location>
        <position position="220"/>
    </location>
    <ligand>
        <name>Zn(2+)</name>
        <dbReference type="ChEBI" id="CHEBI:29105"/>
        <label>1</label>
    </ligand>
</feature>
<dbReference type="InterPro" id="IPR018253">
    <property type="entry name" value="DnaJ_domain_CS"/>
</dbReference>
<reference evidence="13" key="1">
    <citation type="submission" date="2016-04" db="EMBL/GenBank/DDBJ databases">
        <title>The genome sequence project of a novel Fervidobacterium isolate from a hot spring in Thailand.</title>
        <authorList>
            <person name="Gonzalez J.M."/>
            <person name="Cuecas A."/>
            <person name="Kanoksilapatham W."/>
        </authorList>
    </citation>
    <scope>NUCLEOTIDE SEQUENCE [LARGE SCALE GENOMIC DNA]</scope>
    <source>
        <strain evidence="13">FC2004</strain>
    </source>
</reference>
<dbReference type="PROSITE" id="PS00636">
    <property type="entry name" value="DNAJ_1"/>
    <property type="match status" value="1"/>
</dbReference>
<feature type="zinc finger region" description="CR-type" evidence="9">
    <location>
        <begin position="147"/>
        <end position="229"/>
    </location>
</feature>
<comment type="subcellular location">
    <subcellularLocation>
        <location evidence="8">Cytoplasm</location>
    </subcellularLocation>
</comment>
<dbReference type="GO" id="GO:0005737">
    <property type="term" value="C:cytoplasm"/>
    <property type="evidence" value="ECO:0007669"/>
    <property type="project" value="UniProtKB-SubCell"/>
</dbReference>
<evidence type="ECO:0000256" key="6">
    <source>
        <dbReference type="ARBA" id="ARBA00061004"/>
    </source>
</evidence>
<dbReference type="Pfam" id="PF00226">
    <property type="entry name" value="DnaJ"/>
    <property type="match status" value="1"/>
</dbReference>
<dbReference type="InterPro" id="IPR012724">
    <property type="entry name" value="DnaJ"/>
</dbReference>
<dbReference type="NCBIfam" id="TIGR02349">
    <property type="entry name" value="DnaJ_bact"/>
    <property type="match status" value="1"/>
</dbReference>
<comment type="similarity">
    <text evidence="6 8">Belongs to the DnaJ family.</text>
</comment>
<feature type="binding site" evidence="8">
    <location>
        <position position="180"/>
    </location>
    <ligand>
        <name>Zn(2+)</name>
        <dbReference type="ChEBI" id="CHEBI:29105"/>
        <label>2</label>
    </ligand>
</feature>
<comment type="cofactor">
    <cofactor evidence="8">
        <name>Zn(2+)</name>
        <dbReference type="ChEBI" id="CHEBI:29105"/>
    </cofactor>
    <text evidence="8">Binds 2 Zn(2+) ions per monomer.</text>
</comment>
<evidence type="ECO:0000256" key="8">
    <source>
        <dbReference type="HAMAP-Rule" id="MF_01152"/>
    </source>
</evidence>
<evidence type="ECO:0000256" key="4">
    <source>
        <dbReference type="ARBA" id="ARBA00022833"/>
    </source>
</evidence>
<keyword evidence="3 8" id="KW-0863">Zinc-finger</keyword>
<dbReference type="AlphaFoldDB" id="A0A1E3G545"/>